<organism evidence="2 3">
    <name type="scientific">Burkholderia thailandensis</name>
    <dbReference type="NCBI Taxonomy" id="57975"/>
    <lineage>
        <taxon>Bacteria</taxon>
        <taxon>Pseudomonadati</taxon>
        <taxon>Pseudomonadota</taxon>
        <taxon>Betaproteobacteria</taxon>
        <taxon>Burkholderiales</taxon>
        <taxon>Burkholderiaceae</taxon>
        <taxon>Burkholderia</taxon>
        <taxon>pseudomallei group</taxon>
    </lineage>
</organism>
<sequence length="50" mass="5588">MARTRIDRPSPKKKAKATPPSRGSAHRVAFSYFRSTEPHAAPLPRRIDSS</sequence>
<evidence type="ECO:0000313" key="3">
    <source>
        <dbReference type="Proteomes" id="UP001272137"/>
    </source>
</evidence>
<dbReference type="EMBL" id="QXCT01000001">
    <property type="protein sequence ID" value="MDW9250981.1"/>
    <property type="molecule type" value="Genomic_DNA"/>
</dbReference>
<comment type="caution">
    <text evidence="2">The sequence shown here is derived from an EMBL/GenBank/DDBJ whole genome shotgun (WGS) entry which is preliminary data.</text>
</comment>
<feature type="compositionally biased region" description="Basic and acidic residues" evidence="1">
    <location>
        <begin position="1"/>
        <end position="10"/>
    </location>
</feature>
<accession>A0AAW9CN32</accession>
<feature type="region of interest" description="Disordered" evidence="1">
    <location>
        <begin position="1"/>
        <end position="26"/>
    </location>
</feature>
<evidence type="ECO:0000313" key="2">
    <source>
        <dbReference type="EMBL" id="MDW9250981.1"/>
    </source>
</evidence>
<gene>
    <name evidence="2" type="ORF">C7S16_5663</name>
</gene>
<protein>
    <submittedName>
        <fullName evidence="2">Uncharacterized protein</fullName>
    </submittedName>
</protein>
<proteinExistence type="predicted"/>
<name>A0AAW9CN32_BURTH</name>
<dbReference type="Proteomes" id="UP001272137">
    <property type="component" value="Unassembled WGS sequence"/>
</dbReference>
<dbReference type="AlphaFoldDB" id="A0AAW9CN32"/>
<evidence type="ECO:0000256" key="1">
    <source>
        <dbReference type="SAM" id="MobiDB-lite"/>
    </source>
</evidence>
<reference evidence="2" key="1">
    <citation type="submission" date="2018-08" db="EMBL/GenBank/DDBJ databases">
        <title>Identification of Burkholderia cepacia strains that express a Burkholderia pseudomallei-like capsular polysaccharide.</title>
        <authorList>
            <person name="Burtnick M.N."/>
            <person name="Vongsouvath M."/>
            <person name="Newton P."/>
            <person name="Wuthiekanun V."/>
            <person name="Limmathurotsakul D."/>
            <person name="Brett P.J."/>
            <person name="Chantratita N."/>
            <person name="Dance D.A."/>
        </authorList>
    </citation>
    <scope>NUCLEOTIDE SEQUENCE</scope>
    <source>
        <strain evidence="2">SBXCC001</strain>
    </source>
</reference>